<dbReference type="InterPro" id="IPR026983">
    <property type="entry name" value="DHC"/>
</dbReference>
<dbReference type="EMBL" id="LJSK01000043">
    <property type="protein sequence ID" value="KPI88693.1"/>
    <property type="molecule type" value="Genomic_DNA"/>
</dbReference>
<feature type="region of interest" description="Disordered" evidence="2">
    <location>
        <begin position="2717"/>
        <end position="2750"/>
    </location>
</feature>
<dbReference type="InterPro" id="IPR042228">
    <property type="entry name" value="Dynein_linker_3"/>
</dbReference>
<dbReference type="GO" id="GO:0030286">
    <property type="term" value="C:dynein complex"/>
    <property type="evidence" value="ECO:0007669"/>
    <property type="project" value="InterPro"/>
</dbReference>
<dbReference type="Proteomes" id="UP000038009">
    <property type="component" value="Unassembled WGS sequence"/>
</dbReference>
<evidence type="ECO:0000313" key="5">
    <source>
        <dbReference type="Proteomes" id="UP000038009"/>
    </source>
</evidence>
<dbReference type="Gene3D" id="3.40.50.300">
    <property type="entry name" value="P-loop containing nucleotide triphosphate hydrolases"/>
    <property type="match status" value="2"/>
</dbReference>
<dbReference type="PANTHER" id="PTHR10676">
    <property type="entry name" value="DYNEIN HEAVY CHAIN FAMILY PROTEIN"/>
    <property type="match status" value="1"/>
</dbReference>
<dbReference type="Pfam" id="PF12775">
    <property type="entry name" value="AAA_7"/>
    <property type="match status" value="1"/>
</dbReference>
<dbReference type="GO" id="GO:0045505">
    <property type="term" value="F:dynein intermediate chain binding"/>
    <property type="evidence" value="ECO:0007669"/>
    <property type="project" value="InterPro"/>
</dbReference>
<dbReference type="Gene3D" id="1.20.920.20">
    <property type="match status" value="1"/>
</dbReference>
<evidence type="ECO:0000256" key="2">
    <source>
        <dbReference type="SAM" id="MobiDB-lite"/>
    </source>
</evidence>
<feature type="region of interest" description="Disordered" evidence="2">
    <location>
        <begin position="3727"/>
        <end position="3747"/>
    </location>
</feature>
<keyword evidence="5" id="KW-1185">Reference proteome</keyword>
<dbReference type="Pfam" id="PF08393">
    <property type="entry name" value="DHC_N2"/>
    <property type="match status" value="1"/>
</dbReference>
<keyword evidence="1" id="KW-0175">Coiled coil</keyword>
<dbReference type="InterPro" id="IPR013602">
    <property type="entry name" value="Dynein_heavy_linker"/>
</dbReference>
<proteinExistence type="predicted"/>
<feature type="domain" description="Dynein heavy chain linker" evidence="3">
    <location>
        <begin position="231"/>
        <end position="645"/>
    </location>
</feature>
<evidence type="ECO:0000256" key="1">
    <source>
        <dbReference type="SAM" id="Coils"/>
    </source>
</evidence>
<feature type="region of interest" description="Disordered" evidence="2">
    <location>
        <begin position="1855"/>
        <end position="1874"/>
    </location>
</feature>
<feature type="region of interest" description="Disordered" evidence="2">
    <location>
        <begin position="3161"/>
        <end position="3196"/>
    </location>
</feature>
<evidence type="ECO:0000259" key="3">
    <source>
        <dbReference type="Pfam" id="PF08393"/>
    </source>
</evidence>
<feature type="coiled-coil region" evidence="1">
    <location>
        <begin position="2464"/>
        <end position="2505"/>
    </location>
</feature>
<protein>
    <recommendedName>
        <fullName evidence="3">Dynein heavy chain linker domain-containing protein</fullName>
    </recommendedName>
</protein>
<dbReference type="GO" id="GO:0060294">
    <property type="term" value="P:cilium movement involved in cell motility"/>
    <property type="evidence" value="ECO:0007669"/>
    <property type="project" value="TreeGrafter"/>
</dbReference>
<gene>
    <name evidence="4" type="ORF">ABL78_2231</name>
</gene>
<dbReference type="OMA" id="LINCGQH"/>
<feature type="compositionally biased region" description="Polar residues" evidence="2">
    <location>
        <begin position="3161"/>
        <end position="3171"/>
    </location>
</feature>
<dbReference type="VEuPathDB" id="TriTrypDB:Lsey_0043_0310"/>
<comment type="caution">
    <text evidence="4">The sequence shown here is derived from an EMBL/GenBank/DDBJ whole genome shotgun (WGS) entry which is preliminary data.</text>
</comment>
<dbReference type="PANTHER" id="PTHR10676:SF401">
    <property type="entry name" value="DYNEIN HEAVY CHAIN LINKER DOMAIN-CONTAINING PROTEIN"/>
    <property type="match status" value="1"/>
</dbReference>
<dbReference type="GO" id="GO:0097729">
    <property type="term" value="C:9+2 motile cilium"/>
    <property type="evidence" value="ECO:0007669"/>
    <property type="project" value="TreeGrafter"/>
</dbReference>
<dbReference type="Gene3D" id="3.20.180.20">
    <property type="entry name" value="Dynein heavy chain, N-terminal domain 2"/>
    <property type="match status" value="1"/>
</dbReference>
<sequence length="4354" mass="480051">MTDIFRASRQHMYCGRFEVSCVELQETLAQEWKNYMSTLISTYQKTIVNIVDSAKERSSTILKVFDTIPSNVEELEINLQNTEAAKSLAQELRYSDCKEIISRVACMEMLYIPIEQDVCRSVLDFMKLPDKLLLSVEKARDVRMRCAPLLRRKLNQLRTSTQDYMQTLSTGVTELYHLFNFETCDIAAQTCSELRELVDRIDTNLKQIAHEEEVLGVPAEDTFDNFPSLLHYFEVIEQFWNSIFDATKLRNMYNSPISSVNAVASVEKVREWRRLIHSSARHLRGFPLLVQLGREQEVALSKYEELGLFLEVVSSPNLRKNHWKDIAKLIAAQMREDIASVIDLSVTVRRLLDAGLMKHMGPLGQIANQAQCDYEVESALEEMRSYGKRTHFVFEDLHDSGESRTFVSKQFISDVFGHVEQFVIRCRAMRRYPNLGQLVQKPLLEWEFSCEKSCEMLAAFESIQESYMWVESFLQALQMMPREKGSGDSTRHAVIQHLSAASDAAKRLHTTMGKPQFSLYTAMVQDTIQDVFFVVKAAVDDVLELLRQNLHQRRYAFPRFHFLSDSQLLGFQFVLTPQSFVPLLPNLYSCLADVEVMDGDVTAVIAADGASLTLMNPVPLTAASSDAWMAQFDDTVRGSLLLGVKNCIAAYYRTDLEVWVSAWCGQIVLLALRIMHTESIRHAVQIGGGDALHAYARRISDLCCAFSQLALEANERKRRGLAGGSSVEVIIRAALAYEQFALQDVKLAIECEVRSVADLDCTQVVQTFFTPSRDSIRVSFMGVMLGYGMEFLGHGRSLFVSCSLRKQMVMVLADVELCRGVPLICGEGDVEAGEDVLKSATQMLGRFYLRVELTPQTLTETLIPLLQGCIETGVFLCLANCETISPKLLSNAVLPLIQAYRANFPSTRWELPFGAHGAVISISVHPFFRLAFSSASPATLPLQLSTLCDMVRIALPDLAVLMHCLLLQAGVIPVGPFSLEEMEVADLYKQLQERAPDIFTIVQLRVVIHDLIAHVDVASEDENASAIEPPLPSLPERFLISLIRTCCGAFQGDEGAMLYESLTEQIQSQLLLPSCKGIVPHGWSTTAFNGGARTTCEEGMPHFETLMEVHRRVLILGPRFSGKSELWKKWVGGMPSLILSPQLMTASDLYGSASQKGYLSRMTEQVSLLRPTTRTAPVVVLEDVDAPPSFQFFAKMWFDGRRISEGAAGGTGVVMSPKLRFIATAVEMRHVTPGLIDGYAMLALAGPSSWKDVIKWALVSMPEGEAAQRVLEVLLPSLVDRAAKTSPAIVGSAGELSNMCAIAQRAASLCCRWYAYAQTIRTHIDVLAPREDNDEVSLRLLAARCAVMAASWSVGLSLPPEDRDAVKLTLLSAEADVMKALAGIHLSGEVFPELTYSSISPLEQVVLPLGWMSFDDAAKWTDLPLSWADYNKINPQLPVSLQVFAMPSRITTLRSLECLINCGQHVLLHAAAANGKTTLLQTMRMCNNWVAQVFLMNAGFRATEMQQTMAGALSKRCNGRYGPLLGRRLVVCIDDLYLSPATAYGGGVPLAGCFMRHCEKFKAISTPVLGTVPVTDVVFCATTQLETVSHERDSIGALSGCVDVLLPSMNGDEIANGLLQICDTASSRKRAKEFPQGCALFLGLVHGAYCQLKQRCASLESISSLSLNLLSPVSRVALLDSNPLAVPSENEAQPADATTVALPSGSSIFLTENLRALLDAAEVVRLHLLSTVSDFQVSARVFMGVAAFYDGLLSPSANVLSTDTAAWPSEAAKEKEHQQVIHEFRDAVVQAAEGTLRSSIRGSVEFRDLARELPEVHLHDVVSNMDKSRVAQRIACFPDALDEEEEMDISLLGEQRKGSTGKRTHRSGTTVRSETRHASVLISYPDSLIVSAVRAEDTNKEMYGRRWSTAMGARSRSSSTSTVMSEVSTVAQRQSPSVVVTPIYQTTWLTTRFVHLADLLSAVGSHALLLGDNTFGMRRLFRLWCASSHVPFMLFRVDAAGAPDDVVRTFVAEFRTTIAYMCKHSVHTVAYVPPSLLRMPGVLRLIDAFVRRGDVSSLFSHEERFELLNGPNAAHSRSLKPFVFADDSELRRRVRGSMNFIFHLHDAAEVRRLGEGYPFLLQPSTKALPLYTERLEKSLLEEIALGILHDGDAYMSGIHEMECEDDAEDTDARDDSIHGDEYDKRLPPRLACKALCAIFNHVRKTHPTSVEQFMSFVRLYKELDGSARVQVIASARTGKIIASRGDAAVQAVNAATQRSRAIVEELAALQLKLSLLTDKLKEQEEEHAMRVVEAEQSQKALQRAGDAIQMQQGAIMKNLTDAKERVAKSLKQLRRAKSGAVRSLSMSRVPEKGTLLVRALYAVLDEDLPKHNDNASDLWSASMRQICTKRFIVGLTKVAPESNTDRISSLLPFQRALDMVRYAPALPYAQLLADFVVAWVDCVRFMAEDYTASMAEIVKARRHFEQDEANCRQQQEDVALAEKAMEQTRSESESVQNSLVTLQQEQSGLVGSEKRLLKYTGLVDRFTRFLVGPATVAERVKRAQCATGDTLLVAAFYTLLAMHDDAQSMSVALQKLLTETLNDTTLRFSPLHEACAPLLYQTHAPRAELLMATGCSALWQHKALLLSLYQRRASRWTLVGGADPVVEHELRKFLTFSCTNCITLSAVDPLTKERLAAAMRSGEGVLLRDVHSASTLDLVRSLNPVYQRLKGYHSSLRRSRWDNKDSTGGSAGGAATLQPPSNASKKLPMRPQKGLAAQPVMTVWFDGQEVRVHPKFFLVCTCWPVVTSALQEACASLDVFNLHIPLSHDARLEWHFYTVVAKPSVSAKIASMQEEMKPRQQMYFEVLHDFADAHDSAAALLAVDLHDISGSERSDALLAEMEQALTNVDTHEGQMSQITSYMQSLQRTVQEGWDMILPAVKAVAMATEQIETNRLGRPWNVSGLSGCIADISNLSPALLRRIAPLSFSDLPTGQKCYYALMHYLQRVVEFLAPGWPTALRGMFSLSILCTAVSAAPEVCAAEWRIPMLTEGQRSVLARMVYDCPAHETGEATGEATVDPERTLPSLWSEGVTTKDGGPLGFVRRLFATSGDALLRRLVSVGGDVVAEEMEGCFAAGGETTFDIMQLFGALLELRIEQASSHAFTLYNTFVNSVTDLSNSLDHSPTSLSMHASYTERPRSKSMTHRQSSSATEGELEGLTSYARVANEGGDSASPQIEEPTMDTQIQRAVKSHLPLCLVSEGHIEGALAWLQSEVKDTKWAFQWHELVSPASVPVLADTPCDEAADALQRRASLLQAFEKAMQEIILLARAPCKPDTCGMCLALVVDVKSDPSANAVAPSDVVLCREELQRLLSLYSTTSSMRTSSGAAPTLCLTVLCSVAAQKIIWGQVTADAPASQLTSYSICRGAETMPCCYPTLPTYTPQMALTDLLRPSRCFFTKDGVVQVCDYLLQQVQNELIARSGSKATPETRTTRVRGPALAKLNFSRGSAALSVPLPQLPPDLSSGALVALQRSVTNLRSSARLLQYEMTVAYVASTTRLHLRYALNKTMRGAGNGMPHNCTAEQRLSRPHLYNPFPLSRLNALLFAWVRQRYGELVAQLSGLRSTEASLDSETSSTVLQTTASAAVKTRLAQVPPSIRIPAHRDLAAEHLCGYGIQAYYYLRRSQPAWGLLLQKAERYFADTASSAGPPGSVEATADLLNPFLCSLMRATETRASDEENANAANRTAAFGADKAANSPPHARRRQQKGLVEDAGLQWRAGLFVLARKFALHYFCARYERMCAGAMDHSMLLLERQAHCDMLCSAIAPATDSEGVSFLWGPLTGEDYADGTKWQELRISLPHLDSFRSEVAGAPSDLMELCGEAGVIERCREARQRDLLQSCCSQAVCGSFAADLPTDSVDVDAAAGPEVHEPDSTRQETELALFALQDACEGACERIESVVTLAETMLEWDGDSIDACALKPTALNSHFKEMVQFFTYVVSRWTAPTVAAPEDSDTQYVRLWLPALRHPLFDLQYLTSPIQDSMPNLLARHGTAFQPRAQCPGRSGEDPFTNLPYLKGENRVFVGAERFGDIATALVVVVTEQRFLLPSDVVLSGARLSPSLLLQVRELAGWRRETSENDASTNAGVAKDRGAAEELVIAVRRVLLRQFKAKADDVSKVVDPKEALGENDRTQGISVEVGAYARSADPSSPRLIWSSAVCVQTTKEDSLWSPRPARCTRYTVSTSRSLSTALSSSLSPQMNRATKKLFVTEVDDGESHAALHIADIRRAVHVWNFSDVPIPIRWNSVHGDDELCMAELPLCVEYDELCQDGMSSLAFLARDEPADAEVATGDGRVLGGIFPLQGALDAYIWIAW</sequence>
<organism evidence="4 5">
    <name type="scientific">Leptomonas seymouri</name>
    <dbReference type="NCBI Taxonomy" id="5684"/>
    <lineage>
        <taxon>Eukaryota</taxon>
        <taxon>Discoba</taxon>
        <taxon>Euglenozoa</taxon>
        <taxon>Kinetoplastea</taxon>
        <taxon>Metakinetoplastina</taxon>
        <taxon>Trypanosomatida</taxon>
        <taxon>Trypanosomatidae</taxon>
        <taxon>Leishmaniinae</taxon>
        <taxon>Leptomonas</taxon>
    </lineage>
</organism>
<name>A0A0N1PDK1_LEPSE</name>
<accession>A0A0N1PDK1</accession>
<dbReference type="OrthoDB" id="272329at2759"/>
<dbReference type="GO" id="GO:0008569">
    <property type="term" value="F:minus-end-directed microtubule motor activity"/>
    <property type="evidence" value="ECO:0007669"/>
    <property type="project" value="TreeGrafter"/>
</dbReference>
<reference evidence="4 5" key="1">
    <citation type="journal article" date="2015" name="PLoS Pathog.">
        <title>Leptomonas seymouri: Adaptations to the Dixenous Life Cycle Analyzed by Genome Sequencing, Transcriptome Profiling and Co-infection with Leishmania donovani.</title>
        <authorList>
            <person name="Kraeva N."/>
            <person name="Butenko A."/>
            <person name="Hlavacova J."/>
            <person name="Kostygov A."/>
            <person name="Myskova J."/>
            <person name="Grybchuk D."/>
            <person name="Lestinova T."/>
            <person name="Votypka J."/>
            <person name="Volf P."/>
            <person name="Opperdoes F."/>
            <person name="Flegontov P."/>
            <person name="Lukes J."/>
            <person name="Yurchenko V."/>
        </authorList>
    </citation>
    <scope>NUCLEOTIDE SEQUENCE [LARGE SCALE GENOMIC DNA]</scope>
    <source>
        <strain evidence="4 5">ATCC 30220</strain>
    </source>
</reference>
<evidence type="ECO:0000313" key="4">
    <source>
        <dbReference type="EMBL" id="KPI88693.1"/>
    </source>
</evidence>
<dbReference type="GO" id="GO:0051959">
    <property type="term" value="F:dynein light intermediate chain binding"/>
    <property type="evidence" value="ECO:0007669"/>
    <property type="project" value="InterPro"/>
</dbReference>
<dbReference type="InterPro" id="IPR027417">
    <property type="entry name" value="P-loop_NTPase"/>
</dbReference>